<accession>A0A1I4NMM6</accession>
<gene>
    <name evidence="2" type="ORF">SAMN05421863_101575</name>
</gene>
<sequence>MSSNKEKDEDQGKDKDSRGTSDLGFATIAEEKQHEDASKGGRIAHETRTEEILEAGRKGGQTEGGGQSENEDDSSSHSRGKASS</sequence>
<proteinExistence type="predicted"/>
<dbReference type="Proteomes" id="UP000183287">
    <property type="component" value="Unassembled WGS sequence"/>
</dbReference>
<dbReference type="OrthoDB" id="9814245at2"/>
<dbReference type="EMBL" id="FOUB01000015">
    <property type="protein sequence ID" value="SFM16758.1"/>
    <property type="molecule type" value="Genomic_DNA"/>
</dbReference>
<feature type="region of interest" description="Disordered" evidence="1">
    <location>
        <begin position="1"/>
        <end position="84"/>
    </location>
</feature>
<evidence type="ECO:0000313" key="2">
    <source>
        <dbReference type="EMBL" id="SFM16758.1"/>
    </source>
</evidence>
<dbReference type="RefSeq" id="WP_074905078.1">
    <property type="nucleotide sequence ID" value="NZ_FOUB01000015.1"/>
</dbReference>
<evidence type="ECO:0000256" key="1">
    <source>
        <dbReference type="SAM" id="MobiDB-lite"/>
    </source>
</evidence>
<keyword evidence="3" id="KW-1185">Reference proteome</keyword>
<evidence type="ECO:0008006" key="4">
    <source>
        <dbReference type="Google" id="ProtNLM"/>
    </source>
</evidence>
<evidence type="ECO:0000313" key="3">
    <source>
        <dbReference type="Proteomes" id="UP000183287"/>
    </source>
</evidence>
<protein>
    <recommendedName>
        <fullName evidence="4">Stress-induced acidophilic repeat motif-containing protein</fullName>
    </recommendedName>
</protein>
<feature type="compositionally biased region" description="Basic and acidic residues" evidence="1">
    <location>
        <begin position="29"/>
        <end position="57"/>
    </location>
</feature>
<feature type="compositionally biased region" description="Basic and acidic residues" evidence="1">
    <location>
        <begin position="1"/>
        <end position="19"/>
    </location>
</feature>
<reference evidence="3" key="1">
    <citation type="submission" date="2016-10" db="EMBL/GenBank/DDBJ databases">
        <authorList>
            <person name="Varghese N."/>
            <person name="Submissions S."/>
        </authorList>
    </citation>
    <scope>NUCLEOTIDE SEQUENCE [LARGE SCALE GENOMIC DNA]</scope>
    <source>
        <strain evidence="3">Nm44</strain>
    </source>
</reference>
<name>A0A1I4NMM6_9PROT</name>
<organism evidence="2 3">
    <name type="scientific">Nitrosomonas communis</name>
    <dbReference type="NCBI Taxonomy" id="44574"/>
    <lineage>
        <taxon>Bacteria</taxon>
        <taxon>Pseudomonadati</taxon>
        <taxon>Pseudomonadota</taxon>
        <taxon>Betaproteobacteria</taxon>
        <taxon>Nitrosomonadales</taxon>
        <taxon>Nitrosomonadaceae</taxon>
        <taxon>Nitrosomonas</taxon>
    </lineage>
</organism>
<feature type="compositionally biased region" description="Gly residues" evidence="1">
    <location>
        <begin position="58"/>
        <end position="67"/>
    </location>
</feature>
<dbReference type="AlphaFoldDB" id="A0A1I4NMM6"/>